<name>A0A1G7JMZ8_9FLAO</name>
<dbReference type="EMBL" id="FNBA01000019">
    <property type="protein sequence ID" value="SDF26164.1"/>
    <property type="molecule type" value="Genomic_DNA"/>
</dbReference>
<proteinExistence type="predicted"/>
<dbReference type="Proteomes" id="UP000199321">
    <property type="component" value="Unassembled WGS sequence"/>
</dbReference>
<organism evidence="2 3">
    <name type="scientific">Ulvibacter litoralis</name>
    <dbReference type="NCBI Taxonomy" id="227084"/>
    <lineage>
        <taxon>Bacteria</taxon>
        <taxon>Pseudomonadati</taxon>
        <taxon>Bacteroidota</taxon>
        <taxon>Flavobacteriia</taxon>
        <taxon>Flavobacteriales</taxon>
        <taxon>Flavobacteriaceae</taxon>
        <taxon>Ulvibacter</taxon>
    </lineage>
</organism>
<keyword evidence="1" id="KW-0812">Transmembrane</keyword>
<accession>A0A1G7JMZ8</accession>
<protein>
    <submittedName>
        <fullName evidence="2">Superinfection exclusion protein B</fullName>
    </submittedName>
</protein>
<gene>
    <name evidence="2" type="ORF">SAMN05421855_1198</name>
</gene>
<dbReference type="RefSeq" id="WP_093145498.1">
    <property type="nucleotide sequence ID" value="NZ_BMWO01000022.1"/>
</dbReference>
<dbReference type="STRING" id="227084.SAMN05421855_1198"/>
<keyword evidence="1" id="KW-0472">Membrane</keyword>
<keyword evidence="3" id="KW-1185">Reference proteome</keyword>
<dbReference type="OrthoDB" id="1347838at2"/>
<evidence type="ECO:0000313" key="2">
    <source>
        <dbReference type="EMBL" id="SDF26164.1"/>
    </source>
</evidence>
<dbReference type="InterPro" id="IPR025982">
    <property type="entry name" value="SieB"/>
</dbReference>
<dbReference type="Pfam" id="PF14163">
    <property type="entry name" value="SieB"/>
    <property type="match status" value="1"/>
</dbReference>
<evidence type="ECO:0000256" key="1">
    <source>
        <dbReference type="SAM" id="Phobius"/>
    </source>
</evidence>
<feature type="transmembrane region" description="Helical" evidence="1">
    <location>
        <begin position="14"/>
        <end position="32"/>
    </location>
</feature>
<keyword evidence="1" id="KW-1133">Transmembrane helix</keyword>
<sequence length="194" mass="22604">MSFSFSDLIDFSKVPIKIFILFAIVSGILLFGTDEFLAQLKLDEFEKDYGKFFGIVFIVCISFIALSIIYYIIKKINVSIFKSKVKKEVIEDIKRLDPSEQSVLREFFIMRRSTISMPMDHPIVSGLMDKYILVRKSDIGTGLYFPMALSDLAKKHLTEFHLGLRKEMSESEKQKLANNRPQWTYDLLYERTNK</sequence>
<feature type="transmembrane region" description="Helical" evidence="1">
    <location>
        <begin position="52"/>
        <end position="73"/>
    </location>
</feature>
<reference evidence="2 3" key="1">
    <citation type="submission" date="2016-10" db="EMBL/GenBank/DDBJ databases">
        <authorList>
            <person name="de Groot N.N."/>
        </authorList>
    </citation>
    <scope>NUCLEOTIDE SEQUENCE [LARGE SCALE GENOMIC DNA]</scope>
    <source>
        <strain evidence="2 3">DSM 16195</strain>
    </source>
</reference>
<dbReference type="AlphaFoldDB" id="A0A1G7JMZ8"/>
<evidence type="ECO:0000313" key="3">
    <source>
        <dbReference type="Proteomes" id="UP000199321"/>
    </source>
</evidence>